<dbReference type="Proteomes" id="UP000821866">
    <property type="component" value="Chromosome 6"/>
</dbReference>
<comment type="caution">
    <text evidence="2">The sequence shown here is derived from an EMBL/GenBank/DDBJ whole genome shotgun (WGS) entry which is preliminary data.</text>
</comment>
<keyword evidence="3" id="KW-1185">Reference proteome</keyword>
<evidence type="ECO:0000256" key="1">
    <source>
        <dbReference type="SAM" id="Phobius"/>
    </source>
</evidence>
<keyword evidence="1" id="KW-0812">Transmembrane</keyword>
<feature type="transmembrane region" description="Helical" evidence="1">
    <location>
        <begin position="167"/>
        <end position="186"/>
    </location>
</feature>
<evidence type="ECO:0000313" key="3">
    <source>
        <dbReference type="Proteomes" id="UP000821866"/>
    </source>
</evidence>
<dbReference type="VEuPathDB" id="VectorBase:LOC119172113"/>
<reference evidence="2" key="2">
    <citation type="submission" date="2021-09" db="EMBL/GenBank/DDBJ databases">
        <authorList>
            <person name="Jia N."/>
            <person name="Wang J."/>
            <person name="Shi W."/>
            <person name="Du L."/>
            <person name="Sun Y."/>
            <person name="Zhan W."/>
            <person name="Jiang J."/>
            <person name="Wang Q."/>
            <person name="Zhang B."/>
            <person name="Ji P."/>
            <person name="Sakyi L.B."/>
            <person name="Cui X."/>
            <person name="Yuan T."/>
            <person name="Jiang B."/>
            <person name="Yang W."/>
            <person name="Lam T.T.-Y."/>
            <person name="Chang Q."/>
            <person name="Ding S."/>
            <person name="Wang X."/>
            <person name="Zhu J."/>
            <person name="Ruan X."/>
            <person name="Zhao L."/>
            <person name="Wei J."/>
            <person name="Que T."/>
            <person name="Du C."/>
            <person name="Cheng J."/>
            <person name="Dai P."/>
            <person name="Han X."/>
            <person name="Huang E."/>
            <person name="Gao Y."/>
            <person name="Liu J."/>
            <person name="Shao H."/>
            <person name="Ye R."/>
            <person name="Li L."/>
            <person name="Wei W."/>
            <person name="Wang X."/>
            <person name="Wang C."/>
            <person name="Huo Q."/>
            <person name="Li W."/>
            <person name="Guo W."/>
            <person name="Chen H."/>
            <person name="Chen S."/>
            <person name="Zhou L."/>
            <person name="Zhou L."/>
            <person name="Ni X."/>
            <person name="Tian J."/>
            <person name="Zhou Y."/>
            <person name="Sheng Y."/>
            <person name="Liu T."/>
            <person name="Pan Y."/>
            <person name="Xia L."/>
            <person name="Li J."/>
            <person name="Zhao F."/>
            <person name="Cao W."/>
        </authorList>
    </citation>
    <scope>NUCLEOTIDE SEQUENCE</scope>
    <source>
        <strain evidence="2">Rmic-2018</strain>
        <tissue evidence="2">Larvae</tissue>
    </source>
</reference>
<dbReference type="EMBL" id="JABSTU010000008">
    <property type="protein sequence ID" value="KAH8023828.1"/>
    <property type="molecule type" value="Genomic_DNA"/>
</dbReference>
<evidence type="ECO:0000313" key="2">
    <source>
        <dbReference type="EMBL" id="KAH8023828.1"/>
    </source>
</evidence>
<dbReference type="Gene3D" id="3.40.33.10">
    <property type="entry name" value="CAP"/>
    <property type="match status" value="1"/>
</dbReference>
<dbReference type="AlphaFoldDB" id="A0A9J6DP49"/>
<dbReference type="InterPro" id="IPR035940">
    <property type="entry name" value="CAP_sf"/>
</dbReference>
<gene>
    <name evidence="2" type="ORF">HPB51_018047</name>
</gene>
<reference evidence="2" key="1">
    <citation type="journal article" date="2020" name="Cell">
        <title>Large-Scale Comparative Analyses of Tick Genomes Elucidate Their Genetic Diversity and Vector Capacities.</title>
        <authorList>
            <consortium name="Tick Genome and Microbiome Consortium (TIGMIC)"/>
            <person name="Jia N."/>
            <person name="Wang J."/>
            <person name="Shi W."/>
            <person name="Du L."/>
            <person name="Sun Y."/>
            <person name="Zhan W."/>
            <person name="Jiang J.F."/>
            <person name="Wang Q."/>
            <person name="Zhang B."/>
            <person name="Ji P."/>
            <person name="Bell-Sakyi L."/>
            <person name="Cui X.M."/>
            <person name="Yuan T.T."/>
            <person name="Jiang B.G."/>
            <person name="Yang W.F."/>
            <person name="Lam T.T."/>
            <person name="Chang Q.C."/>
            <person name="Ding S.J."/>
            <person name="Wang X.J."/>
            <person name="Zhu J.G."/>
            <person name="Ruan X.D."/>
            <person name="Zhao L."/>
            <person name="Wei J.T."/>
            <person name="Ye R.Z."/>
            <person name="Que T.C."/>
            <person name="Du C.H."/>
            <person name="Zhou Y.H."/>
            <person name="Cheng J.X."/>
            <person name="Dai P.F."/>
            <person name="Guo W.B."/>
            <person name="Han X.H."/>
            <person name="Huang E.J."/>
            <person name="Li L.F."/>
            <person name="Wei W."/>
            <person name="Gao Y.C."/>
            <person name="Liu J.Z."/>
            <person name="Shao H.Z."/>
            <person name="Wang X."/>
            <person name="Wang C.C."/>
            <person name="Yang T.C."/>
            <person name="Huo Q.B."/>
            <person name="Li W."/>
            <person name="Chen H.Y."/>
            <person name="Chen S.E."/>
            <person name="Zhou L.G."/>
            <person name="Ni X.B."/>
            <person name="Tian J.H."/>
            <person name="Sheng Y."/>
            <person name="Liu T."/>
            <person name="Pan Y.S."/>
            <person name="Xia L.Y."/>
            <person name="Li J."/>
            <person name="Zhao F."/>
            <person name="Cao W.C."/>
        </authorList>
    </citation>
    <scope>NUCLEOTIDE SEQUENCE</scope>
    <source>
        <strain evidence="2">Rmic-2018</strain>
    </source>
</reference>
<sequence length="236" mass="26377">MTRKLVHCVAKNASSWLRPLPDPYSRPPSMSVFVGYPPSEDTEQKMDQKYSAYPAHKLSSNAFLSDWLTSAKVRSKYLVPSDNFFDPLVVDIAVTQNGSCVALPAAVVHVMFQYDVVAAFKHGAIGHMITKRFIQRYMILYYLVSMNVRPPWAIFDSVTFGRCATMLPPWFVVSVQAAALLLLCSVRCAAMSDEERATIVQLHNEIRNSVALGQLNNWPAASDMQQMVSVVDIIVD</sequence>
<proteinExistence type="predicted"/>
<organism evidence="2 3">
    <name type="scientific">Rhipicephalus microplus</name>
    <name type="common">Cattle tick</name>
    <name type="synonym">Boophilus microplus</name>
    <dbReference type="NCBI Taxonomy" id="6941"/>
    <lineage>
        <taxon>Eukaryota</taxon>
        <taxon>Metazoa</taxon>
        <taxon>Ecdysozoa</taxon>
        <taxon>Arthropoda</taxon>
        <taxon>Chelicerata</taxon>
        <taxon>Arachnida</taxon>
        <taxon>Acari</taxon>
        <taxon>Parasitiformes</taxon>
        <taxon>Ixodida</taxon>
        <taxon>Ixodoidea</taxon>
        <taxon>Ixodidae</taxon>
        <taxon>Rhipicephalinae</taxon>
        <taxon>Rhipicephalus</taxon>
        <taxon>Boophilus</taxon>
    </lineage>
</organism>
<keyword evidence="1" id="KW-0472">Membrane</keyword>
<accession>A0A9J6DP49</accession>
<keyword evidence="1" id="KW-1133">Transmembrane helix</keyword>
<name>A0A9J6DP49_RHIMP</name>
<dbReference type="SUPFAM" id="SSF55797">
    <property type="entry name" value="PR-1-like"/>
    <property type="match status" value="1"/>
</dbReference>
<protein>
    <submittedName>
        <fullName evidence="2">Uncharacterized protein</fullName>
    </submittedName>
</protein>
<feature type="transmembrane region" description="Helical" evidence="1">
    <location>
        <begin position="137"/>
        <end position="155"/>
    </location>
</feature>